<dbReference type="InterPro" id="IPR007842">
    <property type="entry name" value="HEPN_dom"/>
</dbReference>
<comment type="caution">
    <text evidence="2">The sequence shown here is derived from an EMBL/GenBank/DDBJ whole genome shotgun (WGS) entry which is preliminary data.</text>
</comment>
<dbReference type="RefSeq" id="WP_164654938.1">
    <property type="nucleotide sequence ID" value="NZ_JAAIJR010000070.1"/>
</dbReference>
<reference evidence="3" key="1">
    <citation type="journal article" date="2020" name="Microbiol. Resour. Announc.">
        <title>Draft Genome Sequences of Thiorhodococcus mannitoliphagus and Thiorhodococcus minor, Purple Sulfur Photosynthetic Bacteria in the Gammaproteobacterial Family Chromatiaceae.</title>
        <authorList>
            <person name="Aviles F.A."/>
            <person name="Meyer T.E."/>
            <person name="Kyndt J.A."/>
        </authorList>
    </citation>
    <scope>NUCLEOTIDE SEQUENCE [LARGE SCALE GENOMIC DNA]</scope>
    <source>
        <strain evidence="3">DSM 18266</strain>
    </source>
</reference>
<evidence type="ECO:0000259" key="1">
    <source>
        <dbReference type="Pfam" id="PF05168"/>
    </source>
</evidence>
<gene>
    <name evidence="2" type="ORF">G3480_16215</name>
</gene>
<keyword evidence="3" id="KW-1185">Reference proteome</keyword>
<proteinExistence type="predicted"/>
<accession>A0A6P1E2C1</accession>
<dbReference type="Proteomes" id="UP000471640">
    <property type="component" value="Unassembled WGS sequence"/>
</dbReference>
<evidence type="ECO:0000313" key="3">
    <source>
        <dbReference type="Proteomes" id="UP000471640"/>
    </source>
</evidence>
<protein>
    <submittedName>
        <fullName evidence="2">HEPN domain-containing protein</fullName>
    </submittedName>
</protein>
<organism evidence="2 3">
    <name type="scientific">Thiorhodococcus mannitoliphagus</name>
    <dbReference type="NCBI Taxonomy" id="329406"/>
    <lineage>
        <taxon>Bacteria</taxon>
        <taxon>Pseudomonadati</taxon>
        <taxon>Pseudomonadota</taxon>
        <taxon>Gammaproteobacteria</taxon>
        <taxon>Chromatiales</taxon>
        <taxon>Chromatiaceae</taxon>
        <taxon>Thiorhodococcus</taxon>
    </lineage>
</organism>
<feature type="domain" description="HEPN" evidence="1">
    <location>
        <begin position="7"/>
        <end position="73"/>
    </location>
</feature>
<dbReference type="EMBL" id="JAAIJR010000070">
    <property type="protein sequence ID" value="NEX21835.1"/>
    <property type="molecule type" value="Genomic_DNA"/>
</dbReference>
<sequence>MSSTESEHLMKARRLLRQAHQLSAVDAPEAVVHLCYYAMFHGATAVLLRHRDQAVVTHTGLIGAFGRLAKGLGACPT</sequence>
<reference evidence="2 3" key="2">
    <citation type="submission" date="2020-02" db="EMBL/GenBank/DDBJ databases">
        <title>Genome sequences of Thiorhodococcus mannitoliphagus and Thiorhodococcus minor, purple sulfur photosynthetic bacteria in the gammaproteobacterial family, Chromatiaceae.</title>
        <authorList>
            <person name="Aviles F.A."/>
            <person name="Meyer T.E."/>
            <person name="Kyndt J.A."/>
        </authorList>
    </citation>
    <scope>NUCLEOTIDE SEQUENCE [LARGE SCALE GENOMIC DNA]</scope>
    <source>
        <strain evidence="2 3">DSM 18266</strain>
    </source>
</reference>
<dbReference type="AlphaFoldDB" id="A0A6P1E2C1"/>
<dbReference type="Gene3D" id="1.20.120.330">
    <property type="entry name" value="Nucleotidyltransferases domain 2"/>
    <property type="match status" value="1"/>
</dbReference>
<dbReference type="Pfam" id="PF05168">
    <property type="entry name" value="HEPN"/>
    <property type="match status" value="1"/>
</dbReference>
<evidence type="ECO:0000313" key="2">
    <source>
        <dbReference type="EMBL" id="NEX21835.1"/>
    </source>
</evidence>
<name>A0A6P1E2C1_9GAMM</name>